<evidence type="ECO:0000313" key="1">
    <source>
        <dbReference type="EMBL" id="GAA3239735.1"/>
    </source>
</evidence>
<gene>
    <name evidence="1" type="ORF">GCM10010468_76030</name>
</gene>
<keyword evidence="2" id="KW-1185">Reference proteome</keyword>
<accession>A0ABP6QMF2</accession>
<evidence type="ECO:0000313" key="2">
    <source>
        <dbReference type="Proteomes" id="UP001501237"/>
    </source>
</evidence>
<proteinExistence type="predicted"/>
<protein>
    <recommendedName>
        <fullName evidence="3">Sigma-70 family RNA polymerase sigma factor</fullName>
    </recommendedName>
</protein>
<reference evidence="2" key="1">
    <citation type="journal article" date="2019" name="Int. J. Syst. Evol. Microbiol.">
        <title>The Global Catalogue of Microorganisms (GCM) 10K type strain sequencing project: providing services to taxonomists for standard genome sequencing and annotation.</title>
        <authorList>
            <consortium name="The Broad Institute Genomics Platform"/>
            <consortium name="The Broad Institute Genome Sequencing Center for Infectious Disease"/>
            <person name="Wu L."/>
            <person name="Ma J."/>
        </authorList>
    </citation>
    <scope>NUCLEOTIDE SEQUENCE [LARGE SCALE GENOMIC DNA]</scope>
    <source>
        <strain evidence="2">JCM 9377</strain>
    </source>
</reference>
<organism evidence="1 2">
    <name type="scientific">Actinocorallia longicatena</name>
    <dbReference type="NCBI Taxonomy" id="111803"/>
    <lineage>
        <taxon>Bacteria</taxon>
        <taxon>Bacillati</taxon>
        <taxon>Actinomycetota</taxon>
        <taxon>Actinomycetes</taxon>
        <taxon>Streptosporangiales</taxon>
        <taxon>Thermomonosporaceae</taxon>
        <taxon>Actinocorallia</taxon>
    </lineage>
</organism>
<name>A0ABP6QMF2_9ACTN</name>
<evidence type="ECO:0008006" key="3">
    <source>
        <dbReference type="Google" id="ProtNLM"/>
    </source>
</evidence>
<dbReference type="RefSeq" id="WP_344838680.1">
    <property type="nucleotide sequence ID" value="NZ_BAAAUV010000039.1"/>
</dbReference>
<dbReference type="Proteomes" id="UP001501237">
    <property type="component" value="Unassembled WGS sequence"/>
</dbReference>
<dbReference type="EMBL" id="BAAAUV010000039">
    <property type="protein sequence ID" value="GAA3239735.1"/>
    <property type="molecule type" value="Genomic_DNA"/>
</dbReference>
<sequence length="272" mass="29564">MTRPTTRTQPVASTGFERRGRTNVLDTLADSFTLLTTGPAPLALNGKEIGRGLPARLLPLDEVRGLLLASAGDAKAHYELRDAVWAELVRRSRTEGPAWVVGCCGVALPGLLAITNRIGKSLPHAQAEDVASELLTAFLAALQTVDLDRRGIASRLMWAARRAATRARYRDLRETPLDPHDITPEQTVSALPAQAPASDHDETATDLIGRAVEQRVITREQADLIIVTRIGGTKVSDLARSLEIPAHRLYERRERAEKRLVAAVLDGQVSAK</sequence>
<comment type="caution">
    <text evidence="1">The sequence shown here is derived from an EMBL/GenBank/DDBJ whole genome shotgun (WGS) entry which is preliminary data.</text>
</comment>